<comment type="caution">
    <text evidence="2">The sequence shown here is derived from an EMBL/GenBank/DDBJ whole genome shotgun (WGS) entry which is preliminary data.</text>
</comment>
<dbReference type="Gene3D" id="3.30.420.10">
    <property type="entry name" value="Ribonuclease H-like superfamily/Ribonuclease H"/>
    <property type="match status" value="1"/>
</dbReference>
<keyword evidence="1" id="KW-0732">Signal</keyword>
<evidence type="ECO:0008006" key="4">
    <source>
        <dbReference type="Google" id="ProtNLM"/>
    </source>
</evidence>
<protein>
    <recommendedName>
        <fullName evidence="4">Integrase catalytic domain-containing protein</fullName>
    </recommendedName>
</protein>
<organism evidence="2 3">
    <name type="scientific">Penicillium nordicum</name>
    <dbReference type="NCBI Taxonomy" id="229535"/>
    <lineage>
        <taxon>Eukaryota</taxon>
        <taxon>Fungi</taxon>
        <taxon>Dikarya</taxon>
        <taxon>Ascomycota</taxon>
        <taxon>Pezizomycotina</taxon>
        <taxon>Eurotiomycetes</taxon>
        <taxon>Eurotiomycetidae</taxon>
        <taxon>Eurotiales</taxon>
        <taxon>Aspergillaceae</taxon>
        <taxon>Penicillium</taxon>
    </lineage>
</organism>
<dbReference type="STRING" id="229535.A0A0M9WDG5"/>
<dbReference type="InterPro" id="IPR012337">
    <property type="entry name" value="RNaseH-like_sf"/>
</dbReference>
<evidence type="ECO:0000313" key="2">
    <source>
        <dbReference type="EMBL" id="KOS40615.1"/>
    </source>
</evidence>
<dbReference type="InterPro" id="IPR036397">
    <property type="entry name" value="RNaseH_sf"/>
</dbReference>
<evidence type="ECO:0000313" key="3">
    <source>
        <dbReference type="Proteomes" id="UP000037696"/>
    </source>
</evidence>
<reference evidence="2 3" key="1">
    <citation type="submission" date="2015-08" db="EMBL/GenBank/DDBJ databases">
        <title>Genome sequencing of Penicillium nordicum.</title>
        <authorList>
            <person name="Nguyen H.D."/>
            <person name="Seifert K.A."/>
        </authorList>
    </citation>
    <scope>NUCLEOTIDE SEQUENCE [LARGE SCALE GENOMIC DNA]</scope>
    <source>
        <strain evidence="2 3">DAOMC 185683</strain>
    </source>
</reference>
<dbReference type="OrthoDB" id="4368626at2759"/>
<gene>
    <name evidence="2" type="ORF">ACN38_g8530</name>
</gene>
<dbReference type="GO" id="GO:0003676">
    <property type="term" value="F:nucleic acid binding"/>
    <property type="evidence" value="ECO:0007669"/>
    <property type="project" value="InterPro"/>
</dbReference>
<dbReference type="Proteomes" id="UP000037696">
    <property type="component" value="Unassembled WGS sequence"/>
</dbReference>
<keyword evidence="3" id="KW-1185">Reference proteome</keyword>
<name>A0A0M9WDG5_9EURO</name>
<dbReference type="EMBL" id="LHQQ01000157">
    <property type="protein sequence ID" value="KOS40615.1"/>
    <property type="molecule type" value="Genomic_DNA"/>
</dbReference>
<dbReference type="AlphaFoldDB" id="A0A0M9WDG5"/>
<feature type="chain" id="PRO_5005839826" description="Integrase catalytic domain-containing protein" evidence="1">
    <location>
        <begin position="26"/>
        <end position="128"/>
    </location>
</feature>
<accession>A0A0M9WDG5</accession>
<evidence type="ECO:0000256" key="1">
    <source>
        <dbReference type="SAM" id="SignalP"/>
    </source>
</evidence>
<sequence length="128" mass="14530">MWGAGVTLWHGVFKLLQVDLFFTTADHPQADGQSECTNQTLEIAIRHWAAQQRRTETEHAHIDQPVPATSRWDEALPFLQAILNSSTNVSTGHSPHKLMYGVELRQPSHMLPNLTQIDEMSRDDELTM</sequence>
<feature type="signal peptide" evidence="1">
    <location>
        <begin position="1"/>
        <end position="25"/>
    </location>
</feature>
<proteinExistence type="predicted"/>
<dbReference type="SUPFAM" id="SSF53098">
    <property type="entry name" value="Ribonuclease H-like"/>
    <property type="match status" value="1"/>
</dbReference>